<protein>
    <recommendedName>
        <fullName evidence="1">DUF7792 domain-containing protein</fullName>
    </recommendedName>
</protein>
<evidence type="ECO:0000259" key="1">
    <source>
        <dbReference type="Pfam" id="PF25055"/>
    </source>
</evidence>
<accession>A0A5B7BFU4</accession>
<evidence type="ECO:0000313" key="2">
    <source>
        <dbReference type="EMBL" id="MPA67364.1"/>
    </source>
</evidence>
<dbReference type="AlphaFoldDB" id="A0A5B7BFU4"/>
<sequence>MLRASDLGRQVDCLTQMPWSTIQLTTSTHSLYKRPIPQIITDLTKNLECAVTLVCKCKHIGVLRQVFAITTATNFCKVANLLESSIADIKWLLSIFDFDSSTDISLPPIA</sequence>
<feature type="domain" description="DUF7792" evidence="1">
    <location>
        <begin position="5"/>
        <end position="97"/>
    </location>
</feature>
<dbReference type="EMBL" id="GHES01036805">
    <property type="protein sequence ID" value="MPA67364.1"/>
    <property type="molecule type" value="Transcribed_RNA"/>
</dbReference>
<name>A0A5B7BFU4_DAVIN</name>
<organism evidence="2">
    <name type="scientific">Davidia involucrata</name>
    <name type="common">Dove tree</name>
    <dbReference type="NCBI Taxonomy" id="16924"/>
    <lineage>
        <taxon>Eukaryota</taxon>
        <taxon>Viridiplantae</taxon>
        <taxon>Streptophyta</taxon>
        <taxon>Embryophyta</taxon>
        <taxon>Tracheophyta</taxon>
        <taxon>Spermatophyta</taxon>
        <taxon>Magnoliopsida</taxon>
        <taxon>eudicotyledons</taxon>
        <taxon>Gunneridae</taxon>
        <taxon>Pentapetalae</taxon>
        <taxon>asterids</taxon>
        <taxon>Cornales</taxon>
        <taxon>Nyssaceae</taxon>
        <taxon>Davidia</taxon>
    </lineage>
</organism>
<dbReference type="InterPro" id="IPR056694">
    <property type="entry name" value="DUF7792"/>
</dbReference>
<gene>
    <name evidence="2" type="ORF">Din_036805</name>
</gene>
<dbReference type="Pfam" id="PF25055">
    <property type="entry name" value="DUF7792"/>
    <property type="match status" value="1"/>
</dbReference>
<proteinExistence type="predicted"/>
<dbReference type="PANTHER" id="PTHR46168:SF15">
    <property type="entry name" value="ARMADILLO REPEAT-CONTAINING DOMAIN-CONTAINING PROTEIN"/>
    <property type="match status" value="1"/>
</dbReference>
<reference evidence="2" key="1">
    <citation type="submission" date="2019-08" db="EMBL/GenBank/DDBJ databases">
        <title>Reference gene set and small RNA set construction with multiple tissues from Davidia involucrata Baill.</title>
        <authorList>
            <person name="Yang H."/>
            <person name="Zhou C."/>
            <person name="Li G."/>
            <person name="Wang J."/>
            <person name="Gao P."/>
            <person name="Wang M."/>
            <person name="Wang R."/>
            <person name="Zhao Y."/>
        </authorList>
    </citation>
    <scope>NUCLEOTIDE SEQUENCE</scope>
    <source>
        <tissue evidence="2">Mixed with DoveR01_LX</tissue>
    </source>
</reference>
<dbReference type="PANTHER" id="PTHR46168">
    <property type="entry name" value="ARMADILLO REPEAT ONLY 4"/>
    <property type="match status" value="1"/>
</dbReference>